<protein>
    <submittedName>
        <fullName evidence="1">Uncharacterized protein</fullName>
    </submittedName>
</protein>
<comment type="caution">
    <text evidence="1">The sequence shown here is derived from an EMBL/GenBank/DDBJ whole genome shotgun (WGS) entry which is preliminary data.</text>
</comment>
<gene>
    <name evidence="1" type="ORF">M9H77_25876</name>
</gene>
<sequence>MKITHDCFGYPPPDLSLLSISICPRLIVRRAMPNAKSLLIPGLYMASMLCPPVSVVIPPKLDPVQVKMSITCIWYMLSPCKLADHMPGIVVLHCLITDEAGQDKGAIQTVKSKFKINKNLSA</sequence>
<reference evidence="2" key="1">
    <citation type="journal article" date="2023" name="Nat. Plants">
        <title>Single-cell RNA sequencing provides a high-resolution roadmap for understanding the multicellular compartmentation of specialized metabolism.</title>
        <authorList>
            <person name="Sun S."/>
            <person name="Shen X."/>
            <person name="Li Y."/>
            <person name="Li Y."/>
            <person name="Wang S."/>
            <person name="Li R."/>
            <person name="Zhang H."/>
            <person name="Shen G."/>
            <person name="Guo B."/>
            <person name="Wei J."/>
            <person name="Xu J."/>
            <person name="St-Pierre B."/>
            <person name="Chen S."/>
            <person name="Sun C."/>
        </authorList>
    </citation>
    <scope>NUCLEOTIDE SEQUENCE [LARGE SCALE GENOMIC DNA]</scope>
</reference>
<dbReference type="Proteomes" id="UP001060085">
    <property type="component" value="Linkage Group LG06"/>
</dbReference>
<organism evidence="1 2">
    <name type="scientific">Catharanthus roseus</name>
    <name type="common">Madagascar periwinkle</name>
    <name type="synonym">Vinca rosea</name>
    <dbReference type="NCBI Taxonomy" id="4058"/>
    <lineage>
        <taxon>Eukaryota</taxon>
        <taxon>Viridiplantae</taxon>
        <taxon>Streptophyta</taxon>
        <taxon>Embryophyta</taxon>
        <taxon>Tracheophyta</taxon>
        <taxon>Spermatophyta</taxon>
        <taxon>Magnoliopsida</taxon>
        <taxon>eudicotyledons</taxon>
        <taxon>Gunneridae</taxon>
        <taxon>Pentapetalae</taxon>
        <taxon>asterids</taxon>
        <taxon>lamiids</taxon>
        <taxon>Gentianales</taxon>
        <taxon>Apocynaceae</taxon>
        <taxon>Rauvolfioideae</taxon>
        <taxon>Vinceae</taxon>
        <taxon>Catharanthinae</taxon>
        <taxon>Catharanthus</taxon>
    </lineage>
</organism>
<keyword evidence="2" id="KW-1185">Reference proteome</keyword>
<name>A0ACC0ACC6_CATRO</name>
<accession>A0ACC0ACC6</accession>
<evidence type="ECO:0000313" key="1">
    <source>
        <dbReference type="EMBL" id="KAI5657083.1"/>
    </source>
</evidence>
<evidence type="ECO:0000313" key="2">
    <source>
        <dbReference type="Proteomes" id="UP001060085"/>
    </source>
</evidence>
<proteinExistence type="predicted"/>
<dbReference type="EMBL" id="CM044706">
    <property type="protein sequence ID" value="KAI5657083.1"/>
    <property type="molecule type" value="Genomic_DNA"/>
</dbReference>